<sequence>MGNESGRVVHHGVQALKSDIATNQTGKTSSRDEMAITLGYDTVGTRVAAPGQLLSDEVGMASTHGHPNIIVYERHSIEGTLSRHIFLSVLKNLIKYVACAEATSPDEAVAFEHAL</sequence>
<organism evidence="1 2">
    <name type="scientific">Conoideocrella luteorostrata</name>
    <dbReference type="NCBI Taxonomy" id="1105319"/>
    <lineage>
        <taxon>Eukaryota</taxon>
        <taxon>Fungi</taxon>
        <taxon>Dikarya</taxon>
        <taxon>Ascomycota</taxon>
        <taxon>Pezizomycotina</taxon>
        <taxon>Sordariomycetes</taxon>
        <taxon>Hypocreomycetidae</taxon>
        <taxon>Hypocreales</taxon>
        <taxon>Clavicipitaceae</taxon>
        <taxon>Conoideocrella</taxon>
    </lineage>
</organism>
<comment type="caution">
    <text evidence="1">The sequence shown here is derived from an EMBL/GenBank/DDBJ whole genome shotgun (WGS) entry which is preliminary data.</text>
</comment>
<reference evidence="1" key="1">
    <citation type="submission" date="2023-06" db="EMBL/GenBank/DDBJ databases">
        <title>Conoideocrella luteorostrata (Hypocreales: Clavicipitaceae), a potential biocontrol fungus for elongate hemlock scale in United States Christmas tree production areas.</title>
        <authorList>
            <person name="Barrett H."/>
            <person name="Lovett B."/>
            <person name="Macias A.M."/>
            <person name="Stajich J.E."/>
            <person name="Kasson M.T."/>
        </authorList>
    </citation>
    <scope>NUCLEOTIDE SEQUENCE</scope>
    <source>
        <strain evidence="1">ARSEF 14590</strain>
    </source>
</reference>
<dbReference type="Proteomes" id="UP001251528">
    <property type="component" value="Unassembled WGS sequence"/>
</dbReference>
<gene>
    <name evidence="1" type="ORF">QQS21_003668</name>
</gene>
<protein>
    <submittedName>
        <fullName evidence="1">Uncharacterized protein</fullName>
    </submittedName>
</protein>
<dbReference type="AlphaFoldDB" id="A0AAJ0FVE2"/>
<dbReference type="EMBL" id="JASWJB010000049">
    <property type="protein sequence ID" value="KAK2605942.1"/>
    <property type="molecule type" value="Genomic_DNA"/>
</dbReference>
<keyword evidence="2" id="KW-1185">Reference proteome</keyword>
<accession>A0AAJ0FVE2</accession>
<evidence type="ECO:0000313" key="2">
    <source>
        <dbReference type="Proteomes" id="UP001251528"/>
    </source>
</evidence>
<evidence type="ECO:0000313" key="1">
    <source>
        <dbReference type="EMBL" id="KAK2605942.1"/>
    </source>
</evidence>
<proteinExistence type="predicted"/>
<name>A0AAJ0FVE2_9HYPO</name>